<dbReference type="Proteomes" id="UP000738359">
    <property type="component" value="Unassembled WGS sequence"/>
</dbReference>
<sequence length="710" mass="79506">MGPAETISTHTVKNDATTTIVTRTTTIVSEHEEVLAEPKEHGHSVVENVRQTLRDYWFPSHASEDEDEDDELEEPEPHQDPSLFRGNSVMRRAYDYWKTLTQDADQAAKDMVIQAKRARDEAAIEAKWAFLGYKKEAREAYEEADKKYREALAFAEKVHEEAHEKAKSKWFQAVDTTEKEVGEIKDQASEVTHKKWDQFKSAVNSMAFNPPKYGCSPSSQYWFSRQNPAADSGWDCREIWDHPSRHDHRHHAIKTLPKKHLSIDRVHDTLTSLFTQAGHKARNAPSATSFETHLKPVRDQYHRALDLDKIKAKLNEAKYFEEQTDAWLTSQWNAVIDNAGDTKDQYERVFKNALKSIKNTRTDIYNTLLNSLQRNINSARNNINEAVRATKNQADKSRVHKAVQDASDSFSSAVKEAEVKIKAAPKHAYDHALDTFHRDTAQLKAKLEKAASTASKSGDAKNFVDEAQRSASSKYQEAADKARSGYEHATASASSLWGSATPHSTLHKVQHSYHTAIGNVHSHWFGDHVDNEMSVSSVYGALLAIYFLFLANRIWRSRRLSRMADPSEKTFNVVKNGHAGDTVGSNKHPNGDSATATIETYKRKSSAEEALEKERNSFGTVLVQFTSVVPVTLILLVLLELAGFSRVALHTLFVGLVTSQVLQGGLLNNILTQMGIVDGVHASGRDIGTYLSWAVLGLAAVANAIKVLHN</sequence>
<proteinExistence type="predicted"/>
<evidence type="ECO:0000313" key="4">
    <source>
        <dbReference type="Proteomes" id="UP000738359"/>
    </source>
</evidence>
<accession>A0A9P6M6I5</accession>
<keyword evidence="2" id="KW-0472">Membrane</keyword>
<evidence type="ECO:0000313" key="3">
    <source>
        <dbReference type="EMBL" id="KAF9967558.1"/>
    </source>
</evidence>
<evidence type="ECO:0000256" key="1">
    <source>
        <dbReference type="SAM" id="MobiDB-lite"/>
    </source>
</evidence>
<feature type="compositionally biased region" description="Acidic residues" evidence="1">
    <location>
        <begin position="64"/>
        <end position="74"/>
    </location>
</feature>
<feature type="transmembrane region" description="Helical" evidence="2">
    <location>
        <begin position="687"/>
        <end position="705"/>
    </location>
</feature>
<reference evidence="3" key="1">
    <citation type="journal article" date="2020" name="Fungal Divers.">
        <title>Resolving the Mortierellaceae phylogeny through synthesis of multi-gene phylogenetics and phylogenomics.</title>
        <authorList>
            <person name="Vandepol N."/>
            <person name="Liber J."/>
            <person name="Desiro A."/>
            <person name="Na H."/>
            <person name="Kennedy M."/>
            <person name="Barry K."/>
            <person name="Grigoriev I.V."/>
            <person name="Miller A.N."/>
            <person name="O'Donnell K."/>
            <person name="Stajich J.E."/>
            <person name="Bonito G."/>
        </authorList>
    </citation>
    <scope>NUCLEOTIDE SEQUENCE</scope>
    <source>
        <strain evidence="3">CK1249</strain>
    </source>
</reference>
<feature type="transmembrane region" description="Helical" evidence="2">
    <location>
        <begin position="538"/>
        <end position="555"/>
    </location>
</feature>
<organism evidence="3 4">
    <name type="scientific">Mortierella alpina</name>
    <name type="common">Oleaginous fungus</name>
    <name type="synonym">Mortierella renispora</name>
    <dbReference type="NCBI Taxonomy" id="64518"/>
    <lineage>
        <taxon>Eukaryota</taxon>
        <taxon>Fungi</taxon>
        <taxon>Fungi incertae sedis</taxon>
        <taxon>Mucoromycota</taxon>
        <taxon>Mortierellomycotina</taxon>
        <taxon>Mortierellomycetes</taxon>
        <taxon>Mortierellales</taxon>
        <taxon>Mortierellaceae</taxon>
        <taxon>Mortierella</taxon>
    </lineage>
</organism>
<protein>
    <submittedName>
        <fullName evidence="3">Uncharacterized protein</fullName>
    </submittedName>
</protein>
<keyword evidence="2" id="KW-1133">Transmembrane helix</keyword>
<dbReference type="AlphaFoldDB" id="A0A9P6M6I5"/>
<keyword evidence="2" id="KW-0812">Transmembrane</keyword>
<comment type="caution">
    <text evidence="3">The sequence shown here is derived from an EMBL/GenBank/DDBJ whole genome shotgun (WGS) entry which is preliminary data.</text>
</comment>
<gene>
    <name evidence="3" type="ORF">BGZ70_009099</name>
</gene>
<evidence type="ECO:0000256" key="2">
    <source>
        <dbReference type="SAM" id="Phobius"/>
    </source>
</evidence>
<feature type="transmembrane region" description="Helical" evidence="2">
    <location>
        <begin position="621"/>
        <end position="641"/>
    </location>
</feature>
<feature type="region of interest" description="Disordered" evidence="1">
    <location>
        <begin position="62"/>
        <end position="85"/>
    </location>
</feature>
<keyword evidence="4" id="KW-1185">Reference proteome</keyword>
<dbReference type="EMBL" id="JAAAHY010000071">
    <property type="protein sequence ID" value="KAF9967558.1"/>
    <property type="molecule type" value="Genomic_DNA"/>
</dbReference>
<name>A0A9P6M6I5_MORAP</name>
<dbReference type="OrthoDB" id="2400993at2759"/>